<dbReference type="Pfam" id="PF00149">
    <property type="entry name" value="Metallophos"/>
    <property type="match status" value="1"/>
</dbReference>
<evidence type="ECO:0000259" key="10">
    <source>
        <dbReference type="Pfam" id="PF12320"/>
    </source>
</evidence>
<comment type="function">
    <text evidence="7">SbcCD cleaves DNA hairpin structures. These structures can inhibit DNA replication and are intermediates in certain DNA recombination reactions. The complex acts as a 3'-&gt;5' double strand exonuclease that can open hairpins. It also has a 5' single-strand endonuclease activity.</text>
</comment>
<dbReference type="HOGENOM" id="CLU_038045_3_1_7"/>
<dbReference type="InterPro" id="IPR050535">
    <property type="entry name" value="DNA_Repair-Maintenance_Comp"/>
</dbReference>
<comment type="similarity">
    <text evidence="1 7">Belongs to the SbcD family.</text>
</comment>
<evidence type="ECO:0000259" key="9">
    <source>
        <dbReference type="Pfam" id="PF00149"/>
    </source>
</evidence>
<evidence type="ECO:0000256" key="3">
    <source>
        <dbReference type="ARBA" id="ARBA00013365"/>
    </source>
</evidence>
<dbReference type="OrthoDB" id="9773856at2"/>
<accession>D0LLB1</accession>
<dbReference type="InterPro" id="IPR004593">
    <property type="entry name" value="SbcD"/>
</dbReference>
<evidence type="ECO:0000256" key="8">
    <source>
        <dbReference type="SAM" id="MobiDB-lite"/>
    </source>
</evidence>
<reference evidence="11 12" key="1">
    <citation type="journal article" date="2010" name="Stand. Genomic Sci.">
        <title>Complete genome sequence of Haliangium ochraceum type strain (SMP-2).</title>
        <authorList>
            <consortium name="US DOE Joint Genome Institute (JGI-PGF)"/>
            <person name="Ivanova N."/>
            <person name="Daum C."/>
            <person name="Lang E."/>
            <person name="Abt B."/>
            <person name="Kopitz M."/>
            <person name="Saunders E."/>
            <person name="Lapidus A."/>
            <person name="Lucas S."/>
            <person name="Glavina Del Rio T."/>
            <person name="Nolan M."/>
            <person name="Tice H."/>
            <person name="Copeland A."/>
            <person name="Cheng J.F."/>
            <person name="Chen F."/>
            <person name="Bruce D."/>
            <person name="Goodwin L."/>
            <person name="Pitluck S."/>
            <person name="Mavromatis K."/>
            <person name="Pati A."/>
            <person name="Mikhailova N."/>
            <person name="Chen A."/>
            <person name="Palaniappan K."/>
            <person name="Land M."/>
            <person name="Hauser L."/>
            <person name="Chang Y.J."/>
            <person name="Jeffries C.D."/>
            <person name="Detter J.C."/>
            <person name="Brettin T."/>
            <person name="Rohde M."/>
            <person name="Goker M."/>
            <person name="Bristow J."/>
            <person name="Markowitz V."/>
            <person name="Eisen J.A."/>
            <person name="Hugenholtz P."/>
            <person name="Kyrpides N.C."/>
            <person name="Klenk H.P."/>
        </authorList>
    </citation>
    <scope>NUCLEOTIDE SEQUENCE [LARGE SCALE GENOMIC DNA]</scope>
    <source>
        <strain evidence="12">DSM 14365 / CIP 107738 / JCM 11303 / AJ 13395 / SMP-2</strain>
    </source>
</reference>
<keyword evidence="7" id="KW-0235">DNA replication</keyword>
<dbReference type="InterPro" id="IPR004843">
    <property type="entry name" value="Calcineurin-like_PHP"/>
</dbReference>
<dbReference type="InterPro" id="IPR041796">
    <property type="entry name" value="Mre11_N"/>
</dbReference>
<evidence type="ECO:0000256" key="5">
    <source>
        <dbReference type="ARBA" id="ARBA00022801"/>
    </source>
</evidence>
<dbReference type="InterPro" id="IPR029052">
    <property type="entry name" value="Metallo-depent_PP-like"/>
</dbReference>
<dbReference type="PANTHER" id="PTHR30337">
    <property type="entry name" value="COMPONENT OF ATP-DEPENDENT DSDNA EXONUCLEASE"/>
    <property type="match status" value="1"/>
</dbReference>
<dbReference type="EMBL" id="CP001804">
    <property type="protein sequence ID" value="ACY18607.1"/>
    <property type="molecule type" value="Genomic_DNA"/>
</dbReference>
<evidence type="ECO:0000256" key="4">
    <source>
        <dbReference type="ARBA" id="ARBA00022722"/>
    </source>
</evidence>
<dbReference type="GO" id="GO:0008408">
    <property type="term" value="F:3'-5' exonuclease activity"/>
    <property type="evidence" value="ECO:0007669"/>
    <property type="project" value="InterPro"/>
</dbReference>
<dbReference type="AlphaFoldDB" id="D0LLB1"/>
<keyword evidence="6 7" id="KW-0269">Exonuclease</keyword>
<evidence type="ECO:0000313" key="12">
    <source>
        <dbReference type="Proteomes" id="UP000001880"/>
    </source>
</evidence>
<comment type="subunit">
    <text evidence="2 7">Heterodimer of SbcC and SbcD.</text>
</comment>
<sequence length="423" mass="45763">MKLLHVSDWHLGRTTYGASRASDHDAVIDQMVEEARALGPDLVLHTGDLFDTARPSYDDMQRGVDALERLAALAPVVVVRGNHDSAALLALFSRMLGARSRIHFASHPRRPKQGGVLDFDSADGHRVRVAVLPFVHAGRVVRGFEDATSWTGVYAKRIRGIVDVLDGALAEDFRPERDVLLFAAHLHVDGATLSNSERAIHVSDDYASRADHLPRVSYAAFGHIHKPQALPSSGVTGAYAGSPLQLDFGEVGEQKRMVAVTAAPGRPAEVVSIPLTRGRELRAFTGTLEELAAAADGLGDALCKLTLRTAEPDPSLASKARELLPRAEIVQVVEHCAAREMQALDDRDLAAGDAREPSLEELFDEYLQRSKGTRSAPAARVREVFTAALSAIAADEAPRFDEDDAFLDPVDESDAKRAEDSGR</sequence>
<dbReference type="Pfam" id="PF12320">
    <property type="entry name" value="SbcD_C"/>
    <property type="match status" value="1"/>
</dbReference>
<keyword evidence="7" id="KW-0233">DNA recombination</keyword>
<keyword evidence="7" id="KW-0255">Endonuclease</keyword>
<evidence type="ECO:0000256" key="6">
    <source>
        <dbReference type="ARBA" id="ARBA00022839"/>
    </source>
</evidence>
<dbReference type="GO" id="GO:0006310">
    <property type="term" value="P:DNA recombination"/>
    <property type="evidence" value="ECO:0007669"/>
    <property type="project" value="UniProtKB-KW"/>
</dbReference>
<dbReference type="KEGG" id="hoh:Hoch_6132"/>
<feature type="domain" description="Calcineurin-like phosphoesterase" evidence="9">
    <location>
        <begin position="1"/>
        <end position="227"/>
    </location>
</feature>
<feature type="region of interest" description="Disordered" evidence="8">
    <location>
        <begin position="400"/>
        <end position="423"/>
    </location>
</feature>
<dbReference type="eggNOG" id="COG0420">
    <property type="taxonomic scope" value="Bacteria"/>
</dbReference>
<keyword evidence="5 7" id="KW-0378">Hydrolase</keyword>
<keyword evidence="12" id="KW-1185">Reference proteome</keyword>
<evidence type="ECO:0000256" key="7">
    <source>
        <dbReference type="RuleBase" id="RU363069"/>
    </source>
</evidence>
<dbReference type="GO" id="GO:0004519">
    <property type="term" value="F:endonuclease activity"/>
    <property type="evidence" value="ECO:0007669"/>
    <property type="project" value="UniProtKB-KW"/>
</dbReference>
<dbReference type="CDD" id="cd00840">
    <property type="entry name" value="MPP_Mre11_N"/>
    <property type="match status" value="1"/>
</dbReference>
<dbReference type="SUPFAM" id="SSF56300">
    <property type="entry name" value="Metallo-dependent phosphatases"/>
    <property type="match status" value="1"/>
</dbReference>
<organism evidence="11 12">
    <name type="scientific">Haliangium ochraceum (strain DSM 14365 / JCM 11303 / SMP-2)</name>
    <dbReference type="NCBI Taxonomy" id="502025"/>
    <lineage>
        <taxon>Bacteria</taxon>
        <taxon>Pseudomonadati</taxon>
        <taxon>Myxococcota</taxon>
        <taxon>Polyangia</taxon>
        <taxon>Haliangiales</taxon>
        <taxon>Kofleriaceae</taxon>
        <taxon>Haliangium</taxon>
    </lineage>
</organism>
<evidence type="ECO:0000313" key="11">
    <source>
        <dbReference type="EMBL" id="ACY18607.1"/>
    </source>
</evidence>
<dbReference type="Proteomes" id="UP000001880">
    <property type="component" value="Chromosome"/>
</dbReference>
<dbReference type="Gene3D" id="3.60.21.10">
    <property type="match status" value="1"/>
</dbReference>
<dbReference type="STRING" id="502025.Hoch_6132"/>
<proteinExistence type="inferred from homology"/>
<dbReference type="NCBIfam" id="TIGR00619">
    <property type="entry name" value="sbcd"/>
    <property type="match status" value="1"/>
</dbReference>
<protein>
    <recommendedName>
        <fullName evidence="3 7">Nuclease SbcCD subunit D</fullName>
    </recommendedName>
</protein>
<evidence type="ECO:0000256" key="2">
    <source>
        <dbReference type="ARBA" id="ARBA00011322"/>
    </source>
</evidence>
<dbReference type="PANTHER" id="PTHR30337:SF0">
    <property type="entry name" value="NUCLEASE SBCCD SUBUNIT D"/>
    <property type="match status" value="1"/>
</dbReference>
<dbReference type="GO" id="GO:0006260">
    <property type="term" value="P:DNA replication"/>
    <property type="evidence" value="ECO:0007669"/>
    <property type="project" value="UniProtKB-KW"/>
</dbReference>
<gene>
    <name evidence="7" type="primary">sbcD</name>
    <name evidence="11" type="ordered locus">Hoch_6132</name>
</gene>
<dbReference type="RefSeq" id="WP_012831199.1">
    <property type="nucleotide sequence ID" value="NC_013440.1"/>
</dbReference>
<feature type="compositionally biased region" description="Acidic residues" evidence="8">
    <location>
        <begin position="401"/>
        <end position="412"/>
    </location>
</feature>
<name>D0LLB1_HALO1</name>
<feature type="domain" description="Nuclease SbcCD subunit D C-terminal" evidence="10">
    <location>
        <begin position="278"/>
        <end position="369"/>
    </location>
</feature>
<dbReference type="InterPro" id="IPR026843">
    <property type="entry name" value="SbcD_C"/>
</dbReference>
<keyword evidence="4 7" id="KW-0540">Nuclease</keyword>
<evidence type="ECO:0000256" key="1">
    <source>
        <dbReference type="ARBA" id="ARBA00010555"/>
    </source>
</evidence>
<feature type="compositionally biased region" description="Basic and acidic residues" evidence="8">
    <location>
        <begin position="413"/>
        <end position="423"/>
    </location>
</feature>